<feature type="region of interest" description="Disordered" evidence="14">
    <location>
        <begin position="1991"/>
        <end position="2022"/>
    </location>
</feature>
<dbReference type="SUPFAM" id="SSF46966">
    <property type="entry name" value="Spectrin repeat"/>
    <property type="match status" value="8"/>
</dbReference>
<feature type="compositionally biased region" description="Polar residues" evidence="14">
    <location>
        <begin position="3546"/>
        <end position="3566"/>
    </location>
</feature>
<dbReference type="Proteomes" id="UP001303046">
    <property type="component" value="Unassembled WGS sequence"/>
</dbReference>
<evidence type="ECO:0000259" key="15">
    <source>
        <dbReference type="PROSITE" id="PS50020"/>
    </source>
</evidence>
<evidence type="ECO:0000313" key="19">
    <source>
        <dbReference type="Proteomes" id="UP001303046"/>
    </source>
</evidence>
<accession>A0ABR1BYN3</accession>
<evidence type="ECO:0000256" key="14">
    <source>
        <dbReference type="SAM" id="MobiDB-lite"/>
    </source>
</evidence>
<evidence type="ECO:0000256" key="2">
    <source>
        <dbReference type="ARBA" id="ARBA00004278"/>
    </source>
</evidence>
<dbReference type="SUPFAM" id="SSF51045">
    <property type="entry name" value="WW domain"/>
    <property type="match status" value="1"/>
</dbReference>
<dbReference type="InterPro" id="IPR000433">
    <property type="entry name" value="Znf_ZZ"/>
</dbReference>
<keyword evidence="5" id="KW-0479">Metal-binding</keyword>
<proteinExistence type="predicted"/>
<keyword evidence="9" id="KW-0472">Membrane</keyword>
<feature type="coiled-coil region" evidence="13">
    <location>
        <begin position="1366"/>
        <end position="1393"/>
    </location>
</feature>
<dbReference type="InterPro" id="IPR015153">
    <property type="entry name" value="EF-hand_dom_typ1"/>
</dbReference>
<keyword evidence="7" id="KW-0862">Zinc</keyword>
<gene>
    <name evidence="18" type="primary">Necator_chrI.g3267</name>
    <name evidence="18" type="ORF">RB195_007138</name>
</gene>
<dbReference type="InterPro" id="IPR056503">
    <property type="entry name" value="Spectrin_Dys-1"/>
</dbReference>
<feature type="coiled-coil region" evidence="13">
    <location>
        <begin position="1422"/>
        <end position="1535"/>
    </location>
</feature>
<feature type="region of interest" description="Disordered" evidence="14">
    <location>
        <begin position="3607"/>
        <end position="3676"/>
    </location>
</feature>
<evidence type="ECO:0000259" key="16">
    <source>
        <dbReference type="PROSITE" id="PS50021"/>
    </source>
</evidence>
<dbReference type="SMART" id="SM00033">
    <property type="entry name" value="CH"/>
    <property type="match status" value="1"/>
</dbReference>
<dbReference type="SMART" id="SM00150">
    <property type="entry name" value="SPEC"/>
    <property type="match status" value="8"/>
</dbReference>
<feature type="domain" description="ZZ-type" evidence="17">
    <location>
        <begin position="3338"/>
        <end position="3394"/>
    </location>
</feature>
<feature type="coiled-coil region" evidence="13">
    <location>
        <begin position="900"/>
        <end position="927"/>
    </location>
</feature>
<keyword evidence="13" id="KW-0175">Coiled coil</keyword>
<dbReference type="PROSITE" id="PS50020">
    <property type="entry name" value="WW_DOMAIN_2"/>
    <property type="match status" value="1"/>
</dbReference>
<feature type="coiled-coil region" evidence="13">
    <location>
        <begin position="1057"/>
        <end position="1087"/>
    </location>
</feature>
<feature type="compositionally biased region" description="Polar residues" evidence="14">
    <location>
        <begin position="3608"/>
        <end position="3617"/>
    </location>
</feature>
<evidence type="ECO:0000256" key="3">
    <source>
        <dbReference type="ARBA" id="ARBA00022475"/>
    </source>
</evidence>
<reference evidence="18 19" key="1">
    <citation type="submission" date="2023-08" db="EMBL/GenBank/DDBJ databases">
        <title>A Necator americanus chromosomal reference genome.</title>
        <authorList>
            <person name="Ilik V."/>
            <person name="Petrzelkova K.J."/>
            <person name="Pardy F."/>
            <person name="Fuh T."/>
            <person name="Niatou-Singa F.S."/>
            <person name="Gouil Q."/>
            <person name="Baker L."/>
            <person name="Ritchie M.E."/>
            <person name="Jex A.R."/>
            <person name="Gazzola D."/>
            <person name="Li H."/>
            <person name="Toshio Fujiwara R."/>
            <person name="Zhan B."/>
            <person name="Aroian R.V."/>
            <person name="Pafco B."/>
            <person name="Schwarz E.M."/>
        </authorList>
    </citation>
    <scope>NUCLEOTIDE SEQUENCE [LARGE SCALE GENOMIC DNA]</scope>
    <source>
        <strain evidence="18 19">Aroian</strain>
        <tissue evidence="18">Whole animal</tissue>
    </source>
</reference>
<feature type="compositionally biased region" description="Basic and acidic residues" evidence="14">
    <location>
        <begin position="3618"/>
        <end position="3629"/>
    </location>
</feature>
<dbReference type="PANTHER" id="PTHR12268">
    <property type="entry name" value="E3 UBIQUITIN-PROTEIN LIGASE KCMF1"/>
    <property type="match status" value="1"/>
</dbReference>
<evidence type="ECO:0000256" key="8">
    <source>
        <dbReference type="ARBA" id="ARBA00022837"/>
    </source>
</evidence>
<dbReference type="InterPro" id="IPR018159">
    <property type="entry name" value="Spectrin/alpha-actinin"/>
</dbReference>
<dbReference type="PROSITE" id="PS50135">
    <property type="entry name" value="ZF_ZZ_2"/>
    <property type="match status" value="1"/>
</dbReference>
<feature type="compositionally biased region" description="Polar residues" evidence="14">
    <location>
        <begin position="241"/>
        <end position="260"/>
    </location>
</feature>
<evidence type="ECO:0008006" key="20">
    <source>
        <dbReference type="Google" id="ProtNLM"/>
    </source>
</evidence>
<feature type="region of interest" description="Disordered" evidence="14">
    <location>
        <begin position="291"/>
        <end position="366"/>
    </location>
</feature>
<keyword evidence="8" id="KW-0106">Calcium</keyword>
<keyword evidence="10" id="KW-0009">Actin-binding</keyword>
<evidence type="ECO:0000313" key="18">
    <source>
        <dbReference type="EMBL" id="KAK6730497.1"/>
    </source>
</evidence>
<dbReference type="SUPFAM" id="SSF47473">
    <property type="entry name" value="EF-hand"/>
    <property type="match status" value="2"/>
</dbReference>
<dbReference type="InterPro" id="IPR001202">
    <property type="entry name" value="WW_dom"/>
</dbReference>
<evidence type="ECO:0000256" key="13">
    <source>
        <dbReference type="SAM" id="Coils"/>
    </source>
</evidence>
<evidence type="ECO:0000256" key="1">
    <source>
        <dbReference type="ARBA" id="ARBA00004245"/>
    </source>
</evidence>
<feature type="region of interest" description="Disordered" evidence="14">
    <location>
        <begin position="1866"/>
        <end position="1979"/>
    </location>
</feature>
<evidence type="ECO:0000256" key="10">
    <source>
        <dbReference type="ARBA" id="ARBA00023203"/>
    </source>
</evidence>
<dbReference type="InterPro" id="IPR036020">
    <property type="entry name" value="WW_dom_sf"/>
</dbReference>
<feature type="region of interest" description="Disordered" evidence="14">
    <location>
        <begin position="241"/>
        <end position="264"/>
    </location>
</feature>
<evidence type="ECO:0000256" key="4">
    <source>
        <dbReference type="ARBA" id="ARBA00022490"/>
    </source>
</evidence>
<feature type="compositionally biased region" description="Polar residues" evidence="14">
    <location>
        <begin position="1929"/>
        <end position="1942"/>
    </location>
</feature>
<dbReference type="CDD" id="cd00176">
    <property type="entry name" value="SPEC"/>
    <property type="match status" value="2"/>
</dbReference>
<dbReference type="Pfam" id="PF00307">
    <property type="entry name" value="CH"/>
    <property type="match status" value="1"/>
</dbReference>
<dbReference type="Gene3D" id="1.20.58.60">
    <property type="match status" value="7"/>
</dbReference>
<dbReference type="InterPro" id="IPR002017">
    <property type="entry name" value="Spectrin_repeat"/>
</dbReference>
<dbReference type="Gene3D" id="1.10.238.10">
    <property type="entry name" value="EF-hand"/>
    <property type="match status" value="2"/>
</dbReference>
<dbReference type="SUPFAM" id="SSF57850">
    <property type="entry name" value="RING/U-box"/>
    <property type="match status" value="1"/>
</dbReference>
<dbReference type="CDD" id="cd16242">
    <property type="entry name" value="EFh_DMD_like"/>
    <property type="match status" value="1"/>
</dbReference>
<feature type="compositionally biased region" description="Acidic residues" evidence="14">
    <location>
        <begin position="1999"/>
        <end position="2011"/>
    </location>
</feature>
<feature type="region of interest" description="Disordered" evidence="14">
    <location>
        <begin position="1"/>
        <end position="24"/>
    </location>
</feature>
<dbReference type="InterPro" id="IPR001715">
    <property type="entry name" value="CH_dom"/>
</dbReference>
<dbReference type="Gene3D" id="1.10.418.10">
    <property type="entry name" value="Calponin-like domain"/>
    <property type="match status" value="1"/>
</dbReference>
<dbReference type="CDD" id="cd00201">
    <property type="entry name" value="WW"/>
    <property type="match status" value="1"/>
</dbReference>
<dbReference type="InterPro" id="IPR050774">
    <property type="entry name" value="KCMF1/Dystrophin"/>
</dbReference>
<evidence type="ECO:0000259" key="17">
    <source>
        <dbReference type="PROSITE" id="PS50135"/>
    </source>
</evidence>
<comment type="caution">
    <text evidence="18">The sequence shown here is derived from an EMBL/GenBank/DDBJ whole genome shotgun (WGS) entry which is preliminary data.</text>
</comment>
<evidence type="ECO:0000256" key="6">
    <source>
        <dbReference type="ARBA" id="ARBA00022771"/>
    </source>
</evidence>
<keyword evidence="3" id="KW-1003">Cell membrane</keyword>
<feature type="compositionally biased region" description="Acidic residues" evidence="14">
    <location>
        <begin position="2463"/>
        <end position="2476"/>
    </location>
</feature>
<dbReference type="SMART" id="SM00456">
    <property type="entry name" value="WW"/>
    <property type="match status" value="1"/>
</dbReference>
<feature type="compositionally biased region" description="Basic and acidic residues" evidence="14">
    <location>
        <begin position="2493"/>
        <end position="2502"/>
    </location>
</feature>
<feature type="domain" description="WW" evidence="15">
    <location>
        <begin position="3084"/>
        <end position="3118"/>
    </location>
</feature>
<feature type="region of interest" description="Disordered" evidence="14">
    <location>
        <begin position="3512"/>
        <end position="3566"/>
    </location>
</feature>
<feature type="compositionally biased region" description="Polar residues" evidence="14">
    <location>
        <begin position="291"/>
        <end position="308"/>
    </location>
</feature>
<dbReference type="SUPFAM" id="SSF47576">
    <property type="entry name" value="Calponin-homology domain, CH-domain"/>
    <property type="match status" value="1"/>
</dbReference>
<protein>
    <recommendedName>
        <fullName evidence="20">Calponin-homology (CH) domain-containing protein</fullName>
    </recommendedName>
</protein>
<dbReference type="PROSITE" id="PS50021">
    <property type="entry name" value="CH"/>
    <property type="match status" value="1"/>
</dbReference>
<feature type="compositionally biased region" description="Basic and acidic residues" evidence="14">
    <location>
        <begin position="10"/>
        <end position="24"/>
    </location>
</feature>
<dbReference type="Pfam" id="PF09069">
    <property type="entry name" value="EF-hand_3"/>
    <property type="match status" value="1"/>
</dbReference>
<feature type="region of interest" description="Disordered" evidence="14">
    <location>
        <begin position="2446"/>
        <end position="2509"/>
    </location>
</feature>
<evidence type="ECO:0000256" key="9">
    <source>
        <dbReference type="ARBA" id="ARBA00023136"/>
    </source>
</evidence>
<evidence type="ECO:0000256" key="11">
    <source>
        <dbReference type="ARBA" id="ARBA00023212"/>
    </source>
</evidence>
<comment type="subcellular location">
    <subcellularLocation>
        <location evidence="2">Cell membrane</location>
        <location evidence="2">Sarcolemma</location>
        <topology evidence="2">Peripheral membrane protein</topology>
        <orientation evidence="2">Cytoplasmic side</orientation>
    </subcellularLocation>
    <subcellularLocation>
        <location evidence="1">Cytoplasm</location>
        <location evidence="1">Cytoskeleton</location>
    </subcellularLocation>
</comment>
<name>A0ABR1BYN3_NECAM</name>
<evidence type="ECO:0000256" key="12">
    <source>
        <dbReference type="PROSITE-ProRule" id="PRU00228"/>
    </source>
</evidence>
<dbReference type="InterPro" id="IPR036872">
    <property type="entry name" value="CH_dom_sf"/>
</dbReference>
<keyword evidence="6 12" id="KW-0863">Zinc-finger</keyword>
<dbReference type="Pfam" id="PF00435">
    <property type="entry name" value="Spectrin"/>
    <property type="match status" value="4"/>
</dbReference>
<keyword evidence="19" id="KW-1185">Reference proteome</keyword>
<dbReference type="SMART" id="SM00291">
    <property type="entry name" value="ZnF_ZZ"/>
    <property type="match status" value="1"/>
</dbReference>
<dbReference type="Pfam" id="PF00569">
    <property type="entry name" value="ZZ"/>
    <property type="match status" value="1"/>
</dbReference>
<dbReference type="PROSITE" id="PS01159">
    <property type="entry name" value="WW_DOMAIN_1"/>
    <property type="match status" value="1"/>
</dbReference>
<feature type="coiled-coil region" evidence="13">
    <location>
        <begin position="2085"/>
        <end position="2112"/>
    </location>
</feature>
<dbReference type="Pfam" id="PF09068">
    <property type="entry name" value="EF-hand_2"/>
    <property type="match status" value="1"/>
</dbReference>
<dbReference type="PANTHER" id="PTHR12268:SF14">
    <property type="entry name" value="DYSTROPHIN-1"/>
    <property type="match status" value="1"/>
</dbReference>
<dbReference type="Gene3D" id="2.20.70.10">
    <property type="match status" value="1"/>
</dbReference>
<dbReference type="CDD" id="cd02334">
    <property type="entry name" value="ZZ_dystrophin"/>
    <property type="match status" value="1"/>
</dbReference>
<feature type="coiled-coil region" evidence="13">
    <location>
        <begin position="2756"/>
        <end position="2783"/>
    </location>
</feature>
<feature type="compositionally biased region" description="Basic and acidic residues" evidence="14">
    <location>
        <begin position="1954"/>
        <end position="1973"/>
    </location>
</feature>
<dbReference type="Gene3D" id="6.10.140.70">
    <property type="match status" value="1"/>
</dbReference>
<dbReference type="PROSITE" id="PS01357">
    <property type="entry name" value="ZF_ZZ_1"/>
    <property type="match status" value="1"/>
</dbReference>
<dbReference type="Pfam" id="PF00397">
    <property type="entry name" value="WW"/>
    <property type="match status" value="1"/>
</dbReference>
<feature type="domain" description="Calponin-homology (CH)" evidence="16">
    <location>
        <begin position="128"/>
        <end position="233"/>
    </location>
</feature>
<dbReference type="Gene3D" id="3.30.60.90">
    <property type="match status" value="1"/>
</dbReference>
<evidence type="ECO:0000256" key="5">
    <source>
        <dbReference type="ARBA" id="ARBA00022723"/>
    </source>
</evidence>
<feature type="coiled-coil region" evidence="13">
    <location>
        <begin position="2641"/>
        <end position="2668"/>
    </location>
</feature>
<keyword evidence="11" id="KW-0206">Cytoskeleton</keyword>
<dbReference type="InterPro" id="IPR043145">
    <property type="entry name" value="Znf_ZZ_sf"/>
</dbReference>
<evidence type="ECO:0000256" key="7">
    <source>
        <dbReference type="ARBA" id="ARBA00022833"/>
    </source>
</evidence>
<dbReference type="EMBL" id="JAVFWL010000001">
    <property type="protein sequence ID" value="KAK6730497.1"/>
    <property type="molecule type" value="Genomic_DNA"/>
</dbReference>
<dbReference type="InterPro" id="IPR015154">
    <property type="entry name" value="EF-hand_dom_typ2"/>
</dbReference>
<sequence length="3704" mass="419444">MLFTGTAAKPKRDEKKEKKSDRDEKYDIQESVFVRWGNSLLANEPLKDFRDLSDLKYINSIANIATGINSNLTGNRYEDCCTLLNNVNDMKTSPQELAESQQKAVLAMWWDLVQTFWKRFGPDPIREEKLSEAIKQWCLEVTKDYEAVSVCDFTSSWRDGYALNCLLHSFDSKLVDLSVIAESTATDRIEYAFATAEKRFKVARLLNVKDLHSEHLDSHSIVCYLMTLYLSLLGKSSIGTLQNTEPSANPQDRSAPSPQRSEVVRTSIEETKTAAVANPLAEAGPAFSTTLRSSLGQSTETASVQQQCSTAPSTSTSLATSESVSRPKKLPMQASIDQPEPEQIRSRKSSSSSQKSSKSRRARKEELTREFENCLEQVLTWLLEAEEELSLLEKVDEDDLKVVRKQFKDFENFMGSLTESQDTVGRVLHRGQLLVGKAENEEERAAIEGQLRLVNGRWEELRELSMQRQNALQLTLNRLQNKQLVAIDKWLSEVEEEMKSCEPLADSQEASLRQIEAHTKLQAKIHAFQETINDLNSFVAVVDEGDSSDEHVGALELSLQSIGERWRAICEWAEVRASQLDGLAELCAHTTEVFDTLNEWLKEREHELLGLKSAHHLEEPEQVTEQVRKLQKAEAALEAEHSSFVRLSQLSCELMGRLEKGNGAAANEVRRRLDTVTQRWDNLVARIEEHSRMLVQSGKADVRQFSAGPHLGPSAIEQNLKADRVVKPSESSLKVTTMEELAADRMETTTDSEPEEPTNQIVERFLKHVAKLTAEMQPLQAWTSTFAVSKKPDQVRKMISICQEKLIEIKDQEAKVNRLQLELEHMHLSSDLTPAHLKQANDAFEKFAKGWARIVTKISEAMNVLTGHDETDEEQVVAKGIEQWIEGCDKVLSELTRTTKEERTKRLTKLQQQLETQQNNLSFIEKDPLKKAILKKGLDIIRKRIDGMTEEPSTSVSEDDLNAELEGEWCTVGDVSALNKEVERADKAVETARNGNMTSETVEKAETRRAEMVERRRATTAALEKMKAAEEGMQSIAASVEATSSSDISLAGTITELQHARERLTSYENLKKEAERAAEKMLALDDNVPQIIMASTRTRIRELGDRWRELENTIEDHLNCARKEQKRSVKKSINREERFLEELEKRLADSEKASDAEECCEHLDNLESLLERVNTSLEVDEAALSMDESFVRDSFARLNESRRRLADATRERIAVLSRAVADCERFEKQMADIQQWSLHVSTLLDLRKSGDISALDVPDEYKSAYESGTLVQELAREFASWTSALDETAVWLEEGDRKRNQRFHDQFTHAKNIFMDLSQKFADFKHPKAFEEKIERVAHRLGDLENTLDDMTGIEAIFCSEALAEAKSLVKKLIAIEEDIQSLEKGKEQLIQEGIFDKESAAPFAEKIRLSKKKTKELGVRAEDAVERLEDCVEMYNKLLKESEQVEEFLDQLENRLEKYASEDKSNDEEVVNELVSEWNRHEASLRNLEELERLLRENAVKVSEGVCLDKRRRADALKMRLDGWSRTVQEMNNDEDTLLMQVDELHTYLVNELDKAKDKKPEEIASTLRFLRGDRDRLSSRARKLAAMNPRIANANLCGDVAERWTQLESQLHAPESTISTLGVHMKPDLPFHQQIDLLKKSFDQAKQSLDFDASPVSTVNQWEERVKAVDQFLTETRSVLDEMIEKGRNLANSGRMELDIHEAIEKLDDIVEVADQLDMEVESQKTGLEPLLAQSEALERDLEAAETVVDTLMARKLSDPAIASATRKDLADRDAQFAALSQRAAAIHAALPGKSSASRDTTLSTLGDKLSQLESTLIASHVTPSRSIATATPIRTSPDRTSMSSMGPLAMEVGNITDAYTTEEEGMKEENSEAGGGGKAEKKVRRARSSREESMEKQEKLQEKEILPKDTSPINQDEEEPVVTFTVGASFSTKDSNSPPQAKVRKIITPNDSREAKETVRKSESHERAEDNVTEDGTVEATVSVAFTQPTTVQMSVEDEPSGDEDLPEVEAGSPSSPDEMEQVYANLDDIEETIASDEQYPMERVDDVEERYSKMALVLEDALKKVEQHQMTMDVLHVSHTQDRVQALMKDLTDRREKAVEERKEWQALQHVLFEAEKSVAIGDNAMDRFSGRQTSPPLQELEERQSAVEELLPRTESLVCDAVRRLSVILPRLRENGDRAQAIRNRVRDVETRFRDLVRAARESRVRLDARAVDQGQLKQGLENLQFWCDETATELEVDCNPYDVKAIEEALKMAASKNSQIAEKKSALIALEAAKERLIAQASVDPALKHEIRRGVSDVAKRIADIRSDIADRLQILNKQKRDCDLFWRLVDDVAHRGADLHRRCEAINEAVIFVPSPDHVISCRSDAKILKSDIAKIKERVQKANADHPKLGGKNEKKLITVITTCNAAIADALALPEPPPSTDESLLDSSHSQNTIVDATAGEAKLRTSTSSAAEMLDEDGDLTDEGTVEPEYQGRLESMSNGSTKTDDKHDPRIPRLNPRDSANWQSLTQLRHWLNELERDASLTVDLADTVAIKEMANTVQGIMDHIRMKVMDVVGVQDASGAEVVKHKARELIEDMDRVARQCEKRRVTLLQMAEQSRTWNLARDAVELWMQDADSVIGQRRTEESSDVVMREELTSIENLISELEQKKEAIKDVNAKGNAMLDTYTRDEAHSLSHEMSKLNMRWSKFNDNLRIRRAVLEATLRSRNDFHTAFSEFEDWLDRIAGNLAELERFTANSQSLKDTAKRREWMQMHKELETELNAHESVLRTVEEMGRKLGAGLDSGKERAEIQNRLEAVSQRWKDVKRTEISVRDRLVEAEQEWEKLTKTLSSLLSWVEDKSKEMLAQQPVGGSLSAVMAQGAWMKNTEKEMEMKGIQVRETITNAHSFLMQHDLRPKMYRTGVLADEDEPDSRDVEQRRCGLQIHVDCEKLKEKWAELGTQFSEWDKAVHAAAVRLQELERALAECQLHLSSVESEVERLQPVERLRLEELKDARRQCESLATHVNDLRIHVDDANDACGRVLAADTPLDQHPRNQLDSVNQRFMALKTALRVRTAALRNALTDFGPSSEHFLNQSVTLPWQRAISKTNQLPYYIDHTTEKTQWEHPVWVEMSKELSQFNRVKFIAYRTAMKLRALQKRLCLDLVDIPKLEKCFSRLAGLSNEESPGLEGMVSSLLPLFEQLHTKHPQMVRSVALAVDLCINFLLNLFDPSRDGLLRVLSFKIALIVFSNAPLEDKYRFLFNLVAQDGQADQKHVALLLYDLIQIPKLVGEAAAFGGSNVEPSVRSCFETVRLSPSISIGPFLEWLKQEPQSVVWLPVMHRLATAEFAKHQAKCNVCKMFPIVGLRYRCLRCFNLDLCQNCFFSQRTAKKHKLKHPMQEYAVPTTSSEDARDFARMVRNKFSRSKSSLGYLPVDVGDEGRPLAAPPAAARNPATEALHQRAAVISHRLAQLTASQPAEPRDERVADVQSPAQLINQVEQMQKDELDQVLQRLQLENMELKRELERRKTAATSTPDLDRTVSPTRRSETRGATLPRLSGQSAYVRSVPSLKSAQSQSDVMDEARALRLHKQRLEHRSRILEQQNEQLELQLQRLKKVIEQQKQNGSRTDWSTERDWTERRSHPTFISPHEDNGLYDTSARSRGSERGGGWEEEDGLGPDSGSRGTRMQSLLATVDDLGRAMENLVVSVVYDSDQEQ</sequence>
<organism evidence="18 19">
    <name type="scientific">Necator americanus</name>
    <name type="common">Human hookworm</name>
    <dbReference type="NCBI Taxonomy" id="51031"/>
    <lineage>
        <taxon>Eukaryota</taxon>
        <taxon>Metazoa</taxon>
        <taxon>Ecdysozoa</taxon>
        <taxon>Nematoda</taxon>
        <taxon>Chromadorea</taxon>
        <taxon>Rhabditida</taxon>
        <taxon>Rhabditina</taxon>
        <taxon>Rhabditomorpha</taxon>
        <taxon>Strongyloidea</taxon>
        <taxon>Ancylostomatidae</taxon>
        <taxon>Bunostominae</taxon>
        <taxon>Necator</taxon>
    </lineage>
</organism>
<feature type="coiled-coil region" evidence="13">
    <location>
        <begin position="1126"/>
        <end position="1183"/>
    </location>
</feature>
<feature type="compositionally biased region" description="Low complexity" evidence="14">
    <location>
        <begin position="309"/>
        <end position="324"/>
    </location>
</feature>
<feature type="compositionally biased region" description="Basic and acidic residues" evidence="14">
    <location>
        <begin position="1891"/>
        <end position="1910"/>
    </location>
</feature>
<dbReference type="Pfam" id="PF23729">
    <property type="entry name" value="Spectrin_Dys-1"/>
    <property type="match status" value="1"/>
</dbReference>
<dbReference type="InterPro" id="IPR011992">
    <property type="entry name" value="EF-hand-dom_pair"/>
</dbReference>
<feature type="coiled-coil region" evidence="13">
    <location>
        <begin position="802"/>
        <end position="829"/>
    </location>
</feature>
<keyword evidence="4" id="KW-0963">Cytoplasm</keyword>